<evidence type="ECO:0000256" key="6">
    <source>
        <dbReference type="ARBA" id="ARBA00023274"/>
    </source>
</evidence>
<dbReference type="PANTHER" id="PTHR33280">
    <property type="entry name" value="50S RIBOSOMAL PROTEIN L31, CHLOROPLASTIC"/>
    <property type="match status" value="1"/>
</dbReference>
<dbReference type="InterPro" id="IPR027491">
    <property type="entry name" value="Ribosomal_bL31_A"/>
</dbReference>
<comment type="function">
    <text evidence="8">Binds the 23S rRNA.</text>
</comment>
<organism evidence="9 10">
    <name type="scientific">Paralysiella testudinis</name>
    <dbReference type="NCBI Taxonomy" id="2809020"/>
    <lineage>
        <taxon>Bacteria</taxon>
        <taxon>Pseudomonadati</taxon>
        <taxon>Pseudomonadota</taxon>
        <taxon>Betaproteobacteria</taxon>
        <taxon>Neisseriales</taxon>
        <taxon>Neisseriaceae</taxon>
        <taxon>Paralysiella</taxon>
    </lineage>
</organism>
<accession>A0A892ZHE1</accession>
<dbReference type="Pfam" id="PF01197">
    <property type="entry name" value="Ribosomal_L31"/>
    <property type="match status" value="1"/>
</dbReference>
<dbReference type="PROSITE" id="PS01143">
    <property type="entry name" value="RIBOSOMAL_L31"/>
    <property type="match status" value="1"/>
</dbReference>
<dbReference type="RefSeq" id="WP_230339170.1">
    <property type="nucleotide sequence ID" value="NZ_CP069798.1"/>
</dbReference>
<evidence type="ECO:0000256" key="8">
    <source>
        <dbReference type="HAMAP-Rule" id="MF_00501"/>
    </source>
</evidence>
<dbReference type="PANTHER" id="PTHR33280:SF6">
    <property type="entry name" value="LARGE RIBOSOMAL SUBUNIT PROTEIN BL31A"/>
    <property type="match status" value="1"/>
</dbReference>
<reference evidence="9" key="1">
    <citation type="submission" date="2021-02" db="EMBL/GenBank/DDBJ databases">
        <title>Neisseriaceae sp. 26B isolated from the cloaca of a Common Toad-headed Turtle (Mesoclemmys nasuta).</title>
        <authorList>
            <person name="Spergser J."/>
            <person name="Busse H.-J."/>
        </authorList>
    </citation>
    <scope>NUCLEOTIDE SEQUENCE</scope>
    <source>
        <strain evidence="9">26B</strain>
    </source>
</reference>
<dbReference type="KEGG" id="ptes:JQU52_14605"/>
<dbReference type="NCBIfam" id="TIGR00105">
    <property type="entry name" value="L31"/>
    <property type="match status" value="1"/>
</dbReference>
<feature type="binding site" evidence="8">
    <location>
        <position position="16"/>
    </location>
    <ligand>
        <name>Zn(2+)</name>
        <dbReference type="ChEBI" id="CHEBI:29105"/>
    </ligand>
</feature>
<dbReference type="InterPro" id="IPR002150">
    <property type="entry name" value="Ribosomal_bL31"/>
</dbReference>
<evidence type="ECO:0000313" key="10">
    <source>
        <dbReference type="Proteomes" id="UP000653156"/>
    </source>
</evidence>
<sequence>MKTDIHPNYHDVNVTCSCGNTFTTQSAMAKDSFNIEVCSECHPFYTGKQKIVDSAGRVDKFNQKFGNMFKR</sequence>
<evidence type="ECO:0000256" key="5">
    <source>
        <dbReference type="ARBA" id="ARBA00022980"/>
    </source>
</evidence>
<dbReference type="InterPro" id="IPR034704">
    <property type="entry name" value="Ribosomal_bL28/bL31-like_sf"/>
</dbReference>
<dbReference type="SUPFAM" id="SSF143800">
    <property type="entry name" value="L28p-like"/>
    <property type="match status" value="1"/>
</dbReference>
<evidence type="ECO:0000256" key="7">
    <source>
        <dbReference type="ARBA" id="ARBA00035687"/>
    </source>
</evidence>
<dbReference type="AlphaFoldDB" id="A0A892ZHE1"/>
<keyword evidence="4 8" id="KW-0694">RNA-binding</keyword>
<comment type="subunit">
    <text evidence="2 8">Part of the 50S ribosomal subunit.</text>
</comment>
<feature type="binding site" evidence="8">
    <location>
        <position position="18"/>
    </location>
    <ligand>
        <name>Zn(2+)</name>
        <dbReference type="ChEBI" id="CHEBI:29105"/>
    </ligand>
</feature>
<dbReference type="GO" id="GO:0019843">
    <property type="term" value="F:rRNA binding"/>
    <property type="evidence" value="ECO:0007669"/>
    <property type="project" value="UniProtKB-KW"/>
</dbReference>
<keyword evidence="6 8" id="KW-0687">Ribonucleoprotein</keyword>
<dbReference type="GO" id="GO:0046872">
    <property type="term" value="F:metal ion binding"/>
    <property type="evidence" value="ECO:0007669"/>
    <property type="project" value="UniProtKB-KW"/>
</dbReference>
<evidence type="ECO:0000313" key="9">
    <source>
        <dbReference type="EMBL" id="QRQ81868.1"/>
    </source>
</evidence>
<feature type="binding site" evidence="8">
    <location>
        <position position="38"/>
    </location>
    <ligand>
        <name>Zn(2+)</name>
        <dbReference type="ChEBI" id="CHEBI:29105"/>
    </ligand>
</feature>
<proteinExistence type="inferred from homology"/>
<keyword evidence="8" id="KW-0862">Zinc</keyword>
<keyword evidence="3 8" id="KW-0699">rRNA-binding</keyword>
<dbReference type="HAMAP" id="MF_00501">
    <property type="entry name" value="Ribosomal_bL31_1"/>
    <property type="match status" value="1"/>
</dbReference>
<dbReference type="PRINTS" id="PR01249">
    <property type="entry name" value="RIBOSOMALL31"/>
</dbReference>
<evidence type="ECO:0000256" key="3">
    <source>
        <dbReference type="ARBA" id="ARBA00022730"/>
    </source>
</evidence>
<dbReference type="Proteomes" id="UP000653156">
    <property type="component" value="Chromosome"/>
</dbReference>
<feature type="binding site" evidence="8">
    <location>
        <position position="41"/>
    </location>
    <ligand>
        <name>Zn(2+)</name>
        <dbReference type="ChEBI" id="CHEBI:29105"/>
    </ligand>
</feature>
<comment type="similarity">
    <text evidence="1 8">Belongs to the bacterial ribosomal protein bL31 family. Type A subfamily.</text>
</comment>
<keyword evidence="8" id="KW-0479">Metal-binding</keyword>
<dbReference type="NCBIfam" id="NF000612">
    <property type="entry name" value="PRK00019.1"/>
    <property type="match status" value="1"/>
</dbReference>
<dbReference type="GO" id="GO:0005840">
    <property type="term" value="C:ribosome"/>
    <property type="evidence" value="ECO:0007669"/>
    <property type="project" value="UniProtKB-KW"/>
</dbReference>
<gene>
    <name evidence="8 9" type="primary">rpmE</name>
    <name evidence="9" type="ORF">JQU52_14605</name>
</gene>
<evidence type="ECO:0000256" key="2">
    <source>
        <dbReference type="ARBA" id="ARBA00011838"/>
    </source>
</evidence>
<keyword evidence="5 8" id="KW-0689">Ribosomal protein</keyword>
<dbReference type="NCBIfam" id="NF001809">
    <property type="entry name" value="PRK00528.1"/>
    <property type="match status" value="1"/>
</dbReference>
<evidence type="ECO:0000256" key="4">
    <source>
        <dbReference type="ARBA" id="ARBA00022884"/>
    </source>
</evidence>
<name>A0A892ZHE1_9NEIS</name>
<dbReference type="InterPro" id="IPR042105">
    <property type="entry name" value="Ribosomal_bL31_sf"/>
</dbReference>
<protein>
    <recommendedName>
        <fullName evidence="7 8">Large ribosomal subunit protein bL31</fullName>
    </recommendedName>
</protein>
<keyword evidence="10" id="KW-1185">Reference proteome</keyword>
<dbReference type="GO" id="GO:1990904">
    <property type="term" value="C:ribonucleoprotein complex"/>
    <property type="evidence" value="ECO:0007669"/>
    <property type="project" value="UniProtKB-KW"/>
</dbReference>
<dbReference type="GO" id="GO:0003735">
    <property type="term" value="F:structural constituent of ribosome"/>
    <property type="evidence" value="ECO:0007669"/>
    <property type="project" value="InterPro"/>
</dbReference>
<comment type="cofactor">
    <cofactor evidence="8">
        <name>Zn(2+)</name>
        <dbReference type="ChEBI" id="CHEBI:29105"/>
    </cofactor>
    <text evidence="8">Binds 1 zinc ion per subunit.</text>
</comment>
<evidence type="ECO:0000256" key="1">
    <source>
        <dbReference type="ARBA" id="ARBA00009296"/>
    </source>
</evidence>
<dbReference type="Gene3D" id="4.10.830.30">
    <property type="entry name" value="Ribosomal protein L31"/>
    <property type="match status" value="1"/>
</dbReference>
<dbReference type="EMBL" id="CP069798">
    <property type="protein sequence ID" value="QRQ81868.1"/>
    <property type="molecule type" value="Genomic_DNA"/>
</dbReference>
<dbReference type="GO" id="GO:0006412">
    <property type="term" value="P:translation"/>
    <property type="evidence" value="ECO:0007669"/>
    <property type="project" value="UniProtKB-UniRule"/>
</dbReference>